<evidence type="ECO:0000313" key="2">
    <source>
        <dbReference type="Proteomes" id="UP000305202"/>
    </source>
</evidence>
<dbReference type="RefSeq" id="WP_136989864.1">
    <property type="nucleotide sequence ID" value="NZ_SZPQ01000010.1"/>
</dbReference>
<accession>A0ABY2SLW3</accession>
<dbReference type="Pfam" id="PF06226">
    <property type="entry name" value="DUF1007"/>
    <property type="match status" value="1"/>
</dbReference>
<evidence type="ECO:0000313" key="1">
    <source>
        <dbReference type="EMBL" id="TKI06759.1"/>
    </source>
</evidence>
<dbReference type="InterPro" id="IPR016537">
    <property type="entry name" value="UCP008159_ABC"/>
</dbReference>
<dbReference type="EMBL" id="SZPQ01000010">
    <property type="protein sequence ID" value="TKI06759.1"/>
    <property type="molecule type" value="Genomic_DNA"/>
</dbReference>
<sequence>MANRIHIIRLNWLAGCAVLALGWGDPRHAQAHPHSFIDMQTEIISRDNRLSGFKMTWTMDEITSADVFYDAPDAKPDSVAWKKLAAQVMANVLGQHYFTQAYCNGRPLKFDDRPAQYRLYRNGRKAVLMFVLPVAHPPLLAGGDFTFSTYDPTYFVDMTYRDEKAISLPGELATACKLTLLTPKANPSLQAYALSLDNPGSVGVDTSLGKQFAQQVQLQCH</sequence>
<reference evidence="1 2" key="1">
    <citation type="submission" date="2019-04" db="EMBL/GenBank/DDBJ databases">
        <authorList>
            <person name="Li M."/>
            <person name="Gao C."/>
        </authorList>
    </citation>
    <scope>NUCLEOTIDE SEQUENCE [LARGE SCALE GENOMIC DNA]</scope>
    <source>
        <strain evidence="1 2">BGMRC 2031</strain>
    </source>
</reference>
<dbReference type="InterPro" id="IPR010412">
    <property type="entry name" value="DUF1007"/>
</dbReference>
<keyword evidence="2" id="KW-1185">Reference proteome</keyword>
<protein>
    <submittedName>
        <fullName evidence="1">DUF1007 family protein</fullName>
    </submittedName>
</protein>
<organism evidence="1 2">
    <name type="scientific">Martelella alba</name>
    <dbReference type="NCBI Taxonomy" id="2590451"/>
    <lineage>
        <taxon>Bacteria</taxon>
        <taxon>Pseudomonadati</taxon>
        <taxon>Pseudomonadota</taxon>
        <taxon>Alphaproteobacteria</taxon>
        <taxon>Hyphomicrobiales</taxon>
        <taxon>Aurantimonadaceae</taxon>
        <taxon>Martelella</taxon>
    </lineage>
</organism>
<dbReference type="PIRSF" id="PIRSF008159">
    <property type="entry name" value="UCP008159_ABC"/>
    <property type="match status" value="1"/>
</dbReference>
<proteinExistence type="predicted"/>
<dbReference type="Proteomes" id="UP000305202">
    <property type="component" value="Unassembled WGS sequence"/>
</dbReference>
<comment type="caution">
    <text evidence="1">The sequence shown here is derived from an EMBL/GenBank/DDBJ whole genome shotgun (WGS) entry which is preliminary data.</text>
</comment>
<name>A0ABY2SLW3_9HYPH</name>
<gene>
    <name evidence="1" type="ORF">FCN80_09195</name>
</gene>